<feature type="region of interest" description="Disordered" evidence="18">
    <location>
        <begin position="552"/>
        <end position="612"/>
    </location>
</feature>
<evidence type="ECO:0000256" key="15">
    <source>
        <dbReference type="PROSITE-ProRule" id="PRU00552"/>
    </source>
</evidence>
<protein>
    <recommendedName>
        <fullName evidence="17">ATP-dependent RNA helicase</fullName>
        <ecNumber evidence="17">3.6.4.13</ecNumber>
    </recommendedName>
</protein>
<dbReference type="GeneID" id="63811498"/>
<dbReference type="GO" id="GO:0005524">
    <property type="term" value="F:ATP binding"/>
    <property type="evidence" value="ECO:0007669"/>
    <property type="project" value="UniProtKB-UniRule"/>
</dbReference>
<dbReference type="EC" id="3.6.4.13" evidence="17"/>
<evidence type="ECO:0000256" key="1">
    <source>
        <dbReference type="ARBA" id="ARBA00004604"/>
    </source>
</evidence>
<evidence type="ECO:0000256" key="4">
    <source>
        <dbReference type="ARBA" id="ARBA00022741"/>
    </source>
</evidence>
<dbReference type="Pfam" id="PF13959">
    <property type="entry name" value="CTE_SPB4"/>
    <property type="match status" value="1"/>
</dbReference>
<comment type="domain">
    <text evidence="17">The Q motif is unique to and characteristic of the DEAD box family of RNA helicases and controls ATP binding and hydrolysis.</text>
</comment>
<dbReference type="GO" id="GO:0003723">
    <property type="term" value="F:RNA binding"/>
    <property type="evidence" value="ECO:0007669"/>
    <property type="project" value="UniProtKB-UniRule"/>
</dbReference>
<dbReference type="CDD" id="cd17960">
    <property type="entry name" value="DEADc_DDX55"/>
    <property type="match status" value="1"/>
</dbReference>
<dbReference type="Pfam" id="PF23681">
    <property type="entry name" value="CTT_SPB4"/>
    <property type="match status" value="1"/>
</dbReference>
<dbReference type="SMART" id="SM00490">
    <property type="entry name" value="HELICc"/>
    <property type="match status" value="1"/>
</dbReference>
<dbReference type="SMART" id="SM01178">
    <property type="entry name" value="DUF4217"/>
    <property type="match status" value="1"/>
</dbReference>
<evidence type="ECO:0000256" key="3">
    <source>
        <dbReference type="ARBA" id="ARBA00022552"/>
    </source>
</evidence>
<comment type="subcellular location">
    <subcellularLocation>
        <location evidence="1">Nucleus</location>
        <location evidence="1">Nucleolus</location>
    </subcellularLocation>
</comment>
<dbReference type="InterPro" id="IPR011545">
    <property type="entry name" value="DEAD/DEAH_box_helicase_dom"/>
</dbReference>
<keyword evidence="3" id="KW-0698">rRNA processing</keyword>
<evidence type="ECO:0000256" key="13">
    <source>
        <dbReference type="ARBA" id="ARBA00038757"/>
    </source>
</evidence>
<dbReference type="PROSITE" id="PS51195">
    <property type="entry name" value="Q_MOTIF"/>
    <property type="match status" value="1"/>
</dbReference>
<dbReference type="EMBL" id="MSFN02000003">
    <property type="protein sequence ID" value="PTU21475.1"/>
    <property type="molecule type" value="Genomic_DNA"/>
</dbReference>
<dbReference type="InterPro" id="IPR001650">
    <property type="entry name" value="Helicase_C-like"/>
</dbReference>
<keyword evidence="8 17" id="KW-0694">RNA-binding</keyword>
<dbReference type="SUPFAM" id="SSF52540">
    <property type="entry name" value="P-loop containing nucleoside triphosphate hydrolases"/>
    <property type="match status" value="1"/>
</dbReference>
<keyword evidence="7 16" id="KW-0067">ATP-binding</keyword>
<keyword evidence="6 16" id="KW-0347">Helicase</keyword>
<keyword evidence="9" id="KW-0175">Coiled coil</keyword>
<evidence type="ECO:0000256" key="8">
    <source>
        <dbReference type="ARBA" id="ARBA00022884"/>
    </source>
</evidence>
<dbReference type="SMART" id="SM00487">
    <property type="entry name" value="DEXDc"/>
    <property type="match status" value="1"/>
</dbReference>
<dbReference type="Proteomes" id="UP000244073">
    <property type="component" value="Unassembled WGS sequence"/>
</dbReference>
<accession>A0A2T5LYW2</accession>
<name>A0A2T5LYW2_9EURO</name>
<evidence type="ECO:0000256" key="9">
    <source>
        <dbReference type="ARBA" id="ARBA00023054"/>
    </source>
</evidence>
<feature type="domain" description="DEAD-box RNA helicase Q" evidence="21">
    <location>
        <begin position="14"/>
        <end position="42"/>
    </location>
</feature>
<dbReference type="PROSITE" id="PS51194">
    <property type="entry name" value="HELICASE_CTER"/>
    <property type="match status" value="1"/>
</dbReference>
<proteinExistence type="inferred from homology"/>
<evidence type="ECO:0000256" key="10">
    <source>
        <dbReference type="ARBA" id="ARBA00023242"/>
    </source>
</evidence>
<dbReference type="InterPro" id="IPR056330">
    <property type="entry name" value="CTT_SPB4"/>
</dbReference>
<dbReference type="InterPro" id="IPR025313">
    <property type="entry name" value="SPB4-like_CTE"/>
</dbReference>
<feature type="short sequence motif" description="Q motif" evidence="15">
    <location>
        <begin position="14"/>
        <end position="42"/>
    </location>
</feature>
<comment type="similarity">
    <text evidence="12">Belongs to the DEAD box helicase family. DDX55/SPB4 subfamily.</text>
</comment>
<dbReference type="InterPro" id="IPR000629">
    <property type="entry name" value="RNA-helicase_DEAD-box_CS"/>
</dbReference>
<evidence type="ECO:0000256" key="5">
    <source>
        <dbReference type="ARBA" id="ARBA00022801"/>
    </source>
</evidence>
<comment type="catalytic activity">
    <reaction evidence="14 17">
        <text>ATP + H2O = ADP + phosphate + H(+)</text>
        <dbReference type="Rhea" id="RHEA:13065"/>
        <dbReference type="ChEBI" id="CHEBI:15377"/>
        <dbReference type="ChEBI" id="CHEBI:15378"/>
        <dbReference type="ChEBI" id="CHEBI:30616"/>
        <dbReference type="ChEBI" id="CHEBI:43474"/>
        <dbReference type="ChEBI" id="CHEBI:456216"/>
        <dbReference type="EC" id="3.6.4.13"/>
    </reaction>
</comment>
<dbReference type="Pfam" id="PF00270">
    <property type="entry name" value="DEAD"/>
    <property type="match status" value="2"/>
</dbReference>
<dbReference type="AlphaFoldDB" id="A0A2T5LYW2"/>
<feature type="domain" description="Helicase C-terminal" evidence="20">
    <location>
        <begin position="299"/>
        <end position="453"/>
    </location>
</feature>
<evidence type="ECO:0000313" key="22">
    <source>
        <dbReference type="EMBL" id="PTU21475.1"/>
    </source>
</evidence>
<evidence type="ECO:0000256" key="11">
    <source>
        <dbReference type="ARBA" id="ARBA00037566"/>
    </source>
</evidence>
<dbReference type="GO" id="GO:0006364">
    <property type="term" value="P:rRNA processing"/>
    <property type="evidence" value="ECO:0007669"/>
    <property type="project" value="UniProtKB-KW"/>
</dbReference>
<evidence type="ECO:0000259" key="19">
    <source>
        <dbReference type="PROSITE" id="PS51192"/>
    </source>
</evidence>
<dbReference type="VEuPathDB" id="FungiDB:P175DRAFT_0456098"/>
<feature type="domain" description="Helicase ATP-binding" evidence="19">
    <location>
        <begin position="45"/>
        <end position="265"/>
    </location>
</feature>
<dbReference type="Pfam" id="PF00271">
    <property type="entry name" value="Helicase_C"/>
    <property type="match status" value="1"/>
</dbReference>
<evidence type="ECO:0000256" key="6">
    <source>
        <dbReference type="ARBA" id="ARBA00022806"/>
    </source>
</evidence>
<evidence type="ECO:0000259" key="21">
    <source>
        <dbReference type="PROSITE" id="PS51195"/>
    </source>
</evidence>
<keyword evidence="2" id="KW-0690">Ribosome biogenesis</keyword>
<dbReference type="GO" id="GO:0003724">
    <property type="term" value="F:RNA helicase activity"/>
    <property type="evidence" value="ECO:0007669"/>
    <property type="project" value="UniProtKB-EC"/>
</dbReference>
<evidence type="ECO:0000256" key="2">
    <source>
        <dbReference type="ARBA" id="ARBA00022517"/>
    </source>
</evidence>
<dbReference type="InterPro" id="IPR014001">
    <property type="entry name" value="Helicase_ATP-bd"/>
</dbReference>
<evidence type="ECO:0000256" key="7">
    <source>
        <dbReference type="ARBA" id="ARBA00022840"/>
    </source>
</evidence>
<feature type="compositionally biased region" description="Basic and acidic residues" evidence="18">
    <location>
        <begin position="598"/>
        <end position="612"/>
    </location>
</feature>
<keyword evidence="5 16" id="KW-0378">Hydrolase</keyword>
<dbReference type="InterPro" id="IPR014014">
    <property type="entry name" value="RNA_helicase_DEAD_Q_motif"/>
</dbReference>
<dbReference type="RefSeq" id="XP_040752867.1">
    <property type="nucleotide sequence ID" value="XM_040894616.1"/>
</dbReference>
<evidence type="ECO:0000256" key="16">
    <source>
        <dbReference type="RuleBase" id="RU000492"/>
    </source>
</evidence>
<dbReference type="InterPro" id="IPR027417">
    <property type="entry name" value="P-loop_NTPase"/>
</dbReference>
<keyword evidence="10" id="KW-0539">Nucleus</keyword>
<feature type="compositionally biased region" description="Basic residues" evidence="18">
    <location>
        <begin position="583"/>
        <end position="597"/>
    </location>
</feature>
<reference evidence="22 23" key="1">
    <citation type="journal article" date="2018" name="Proc. Natl. Acad. Sci. U.S.A.">
        <title>Linking secondary metabolites to gene clusters through genome sequencing of six diverse Aspergillus species.</title>
        <authorList>
            <person name="Kaerboelling I."/>
            <person name="Vesth T.C."/>
            <person name="Frisvad J.C."/>
            <person name="Nybo J.L."/>
            <person name="Theobald S."/>
            <person name="Kuo A."/>
            <person name="Bowyer P."/>
            <person name="Matsuda Y."/>
            <person name="Mondo S."/>
            <person name="Lyhne E.K."/>
            <person name="Kogle M.E."/>
            <person name="Clum A."/>
            <person name="Lipzen A."/>
            <person name="Salamov A."/>
            <person name="Ngan C.Y."/>
            <person name="Daum C."/>
            <person name="Chiniquy J."/>
            <person name="Barry K."/>
            <person name="LaButti K."/>
            <person name="Haridas S."/>
            <person name="Simmons B.A."/>
            <person name="Magnuson J.K."/>
            <person name="Mortensen U.H."/>
            <person name="Larsen T.O."/>
            <person name="Grigoriev I.V."/>
            <person name="Baker S.E."/>
            <person name="Andersen M.R."/>
        </authorList>
    </citation>
    <scope>NUCLEOTIDE SEQUENCE [LARGE SCALE GENOMIC DNA]</scope>
    <source>
        <strain evidence="22 23">IBT 24754</strain>
    </source>
</reference>
<comment type="subunit">
    <text evidence="13">Component of pre-60S ribosomal complexes.</text>
</comment>
<dbReference type="CDD" id="cd18787">
    <property type="entry name" value="SF2_C_DEAD"/>
    <property type="match status" value="1"/>
</dbReference>
<comment type="function">
    <text evidence="11">ATP-binding RNA helicase involved in the biogenesis of 60S ribosomal subunits. Binds 90S pre-ribosomal particles and dissociates from pre-60S ribosomal particles after processing of 27SB pre-rRNA. Required for the normal formation of 18S rRNA through the processing of pre-rRNAs at sites A0, A1 and A2, and the normal formation of 25S and 5.8S rRNAs through the processing of pre-rRNAs at sites C1 and C2.</text>
</comment>
<dbReference type="OrthoDB" id="7396459at2759"/>
<evidence type="ECO:0000259" key="20">
    <source>
        <dbReference type="PROSITE" id="PS51194"/>
    </source>
</evidence>
<evidence type="ECO:0000256" key="18">
    <source>
        <dbReference type="SAM" id="MobiDB-lite"/>
    </source>
</evidence>
<dbReference type="GO" id="GO:0005730">
    <property type="term" value="C:nucleolus"/>
    <property type="evidence" value="ECO:0007669"/>
    <property type="project" value="UniProtKB-SubCell"/>
</dbReference>
<evidence type="ECO:0000313" key="23">
    <source>
        <dbReference type="Proteomes" id="UP000244073"/>
    </source>
</evidence>
<comment type="caution">
    <text evidence="22">The sequence shown here is derived from an EMBL/GenBank/DDBJ whole genome shotgun (WGS) entry which is preliminary data.</text>
</comment>
<evidence type="ECO:0000256" key="17">
    <source>
        <dbReference type="RuleBase" id="RU365068"/>
    </source>
</evidence>
<gene>
    <name evidence="22" type="ORF">P175DRAFT_0456098</name>
</gene>
<keyword evidence="4 16" id="KW-0547">Nucleotide-binding</keyword>
<dbReference type="GO" id="GO:0016887">
    <property type="term" value="F:ATP hydrolysis activity"/>
    <property type="evidence" value="ECO:0007669"/>
    <property type="project" value="RHEA"/>
</dbReference>
<comment type="function">
    <text evidence="17">RNA helicase.</text>
</comment>
<organism evidence="22 23">
    <name type="scientific">Aspergillus ochraceoroseus IBT 24754</name>
    <dbReference type="NCBI Taxonomy" id="1392256"/>
    <lineage>
        <taxon>Eukaryota</taxon>
        <taxon>Fungi</taxon>
        <taxon>Dikarya</taxon>
        <taxon>Ascomycota</taxon>
        <taxon>Pezizomycotina</taxon>
        <taxon>Eurotiomycetes</taxon>
        <taxon>Eurotiomycetidae</taxon>
        <taxon>Eurotiales</taxon>
        <taxon>Aspergillaceae</taxon>
        <taxon>Aspergillus</taxon>
        <taxon>Aspergillus subgen. Nidulantes</taxon>
    </lineage>
</organism>
<dbReference type="PROSITE" id="PS51192">
    <property type="entry name" value="HELICASE_ATP_BIND_1"/>
    <property type="match status" value="1"/>
</dbReference>
<evidence type="ECO:0000256" key="14">
    <source>
        <dbReference type="ARBA" id="ARBA00047984"/>
    </source>
</evidence>
<dbReference type="Gene3D" id="3.40.50.300">
    <property type="entry name" value="P-loop containing nucleotide triphosphate hydrolases"/>
    <property type="match status" value="2"/>
</dbReference>
<evidence type="ECO:0000256" key="12">
    <source>
        <dbReference type="ARBA" id="ARBA00038002"/>
    </source>
</evidence>
<sequence>MAPKPPPGTSSRAWDAVNPSLSEWVLDAVSSMGFTRMTPVQASAIPLFMAHKDVVVEAVTGSGKTLSFLIPVVEKLLRLEEPIKKHHVGAIIISPTRYFFSRYPIYININKKELASQIYNVLSSLLAFHPPSAALLNPDDEDDAAPRPKQSSSVLKVVPQLLLGGSTSPAEDLSSFLKRSPNLLVGTPGRLLELLSSPHVHCPQSSFEMLVLDEADRLLDLGFKETLQSILRRLPKQRRTGLFSASVSEAVDQIVRVGLRNPVKVVVKVKGASGVDDKRTPASLQMTYLTVPPTHKFPALKQILNTVQPTPLKTIFFVSTCSGVDYLSATLPLILGDDFQLIPLHGKHQANVRQKNFNRFVNAHTPAILLTTDVASRGLDIPSVDLVVQIDPPSDPKTFIHRCGRAGRAGRRGLSIVVLHPGREEDYVAFLEVRKTPVAPYPQPIHFSDSDASAATEIVRKAVRADRALHDRGQKAFVSWLRSYSKHQASSIFRVADLDWEGLGKSWGLLKLPKMPELRNFSGDRTLGVDMDWDTYTYKDKQREKRRLEVLQEAAESGATQDSSKKRPNDSVAWSNNLENRNKKVARREKKHVRQERKRWEKMTDEEKQKALETEDMVEQIRVKNEEQWRLKRAAAKAGTAAASDGEEEFQGFD</sequence>
<dbReference type="PROSITE" id="PS00039">
    <property type="entry name" value="DEAD_ATP_HELICASE"/>
    <property type="match status" value="1"/>
</dbReference>
<dbReference type="PANTHER" id="PTHR24031">
    <property type="entry name" value="RNA HELICASE"/>
    <property type="match status" value="1"/>
</dbReference>